<name>A0A3A8FH65_9GAMM</name>
<dbReference type="EMBL" id="RAXT01000003">
    <property type="protein sequence ID" value="RKG40093.1"/>
    <property type="molecule type" value="Genomic_DNA"/>
</dbReference>
<accession>A0A3A8FH65</accession>
<reference evidence="1 2" key="1">
    <citation type="submission" date="2018-09" db="EMBL/GenBank/DDBJ databases">
        <title>The draft genome of Acinetobacter spp. strains.</title>
        <authorList>
            <person name="Qin J."/>
            <person name="Feng Y."/>
            <person name="Zong Z."/>
        </authorList>
    </citation>
    <scope>NUCLEOTIDE SEQUENCE [LARGE SCALE GENOMIC DNA]</scope>
    <source>
        <strain evidence="1 2">WCHAc060115</strain>
    </source>
</reference>
<dbReference type="AlphaFoldDB" id="A0A3A8FH65"/>
<evidence type="ECO:0000313" key="1">
    <source>
        <dbReference type="EMBL" id="RKG40093.1"/>
    </source>
</evidence>
<sequence length="89" mass="10529">MMIDFIEIQKHKFDQVVQKIMAEPQKYLDFEIVSDFYKSTWLDDLPKGTTWTVSGLDNGAEQFDIYIEYRNHYLSIHIQDVITLSHGTK</sequence>
<dbReference type="RefSeq" id="WP_120382890.1">
    <property type="nucleotide sequence ID" value="NZ_RAXT01000003.1"/>
</dbReference>
<dbReference type="Proteomes" id="UP000280405">
    <property type="component" value="Unassembled WGS sequence"/>
</dbReference>
<keyword evidence="2" id="KW-1185">Reference proteome</keyword>
<comment type="caution">
    <text evidence="1">The sequence shown here is derived from an EMBL/GenBank/DDBJ whole genome shotgun (WGS) entry which is preliminary data.</text>
</comment>
<gene>
    <name evidence="1" type="ORF">D7V20_03205</name>
</gene>
<organism evidence="1 2">
    <name type="scientific">Acinetobacter rongchengensis</name>
    <dbReference type="NCBI Taxonomy" id="2419601"/>
    <lineage>
        <taxon>Bacteria</taxon>
        <taxon>Pseudomonadati</taxon>
        <taxon>Pseudomonadota</taxon>
        <taxon>Gammaproteobacteria</taxon>
        <taxon>Moraxellales</taxon>
        <taxon>Moraxellaceae</taxon>
        <taxon>Acinetobacter</taxon>
    </lineage>
</organism>
<dbReference type="OrthoDB" id="6711123at2"/>
<protein>
    <submittedName>
        <fullName evidence="1">Uncharacterized protein</fullName>
    </submittedName>
</protein>
<evidence type="ECO:0000313" key="2">
    <source>
        <dbReference type="Proteomes" id="UP000280405"/>
    </source>
</evidence>
<proteinExistence type="predicted"/>